<dbReference type="PANTHER" id="PTHR43441">
    <property type="entry name" value="RIBOSOMAL-PROTEIN-SERINE ACETYLTRANSFERASE"/>
    <property type="match status" value="1"/>
</dbReference>
<organism evidence="2 3">
    <name type="scientific">Dictyobacter arantiisoli</name>
    <dbReference type="NCBI Taxonomy" id="2014874"/>
    <lineage>
        <taxon>Bacteria</taxon>
        <taxon>Bacillati</taxon>
        <taxon>Chloroflexota</taxon>
        <taxon>Ktedonobacteria</taxon>
        <taxon>Ktedonobacterales</taxon>
        <taxon>Dictyobacteraceae</taxon>
        <taxon>Dictyobacter</taxon>
    </lineage>
</organism>
<keyword evidence="3" id="KW-1185">Reference proteome</keyword>
<sequence>MDNHNQHSLSLQVNEDVQLKLLEERHSTAYYELTDRNRRYLREWMGWLDEERSVEQTCEYIAMRLQQYIQHQGFLLGIYYQQRLVGSIGLHALDWSKRKGEIGYWLDAGTQRQGVMTDACRALTTYAFDEYQLNKVEIHCGVGNLRSRRIPERLGYKLEGIVRQNEWLYDHYIDHAIYGMLAGEWDAEKTFR</sequence>
<dbReference type="InterPro" id="IPR051908">
    <property type="entry name" value="Ribosomal_N-acetyltransferase"/>
</dbReference>
<proteinExistence type="predicted"/>
<dbReference type="GO" id="GO:1990189">
    <property type="term" value="F:protein N-terminal-serine acetyltransferase activity"/>
    <property type="evidence" value="ECO:0007669"/>
    <property type="project" value="TreeGrafter"/>
</dbReference>
<feature type="domain" description="N-acetyltransferase" evidence="1">
    <location>
        <begin position="17"/>
        <end position="174"/>
    </location>
</feature>
<evidence type="ECO:0000313" key="3">
    <source>
        <dbReference type="Proteomes" id="UP000322530"/>
    </source>
</evidence>
<dbReference type="Gene3D" id="3.40.630.30">
    <property type="match status" value="1"/>
</dbReference>
<accession>A0A5A5T974</accession>
<dbReference type="Proteomes" id="UP000322530">
    <property type="component" value="Unassembled WGS sequence"/>
</dbReference>
<dbReference type="InterPro" id="IPR000182">
    <property type="entry name" value="GNAT_dom"/>
</dbReference>
<dbReference type="EMBL" id="BIXY01000011">
    <property type="protein sequence ID" value="GCF07583.1"/>
    <property type="molecule type" value="Genomic_DNA"/>
</dbReference>
<comment type="caution">
    <text evidence="2">The sequence shown here is derived from an EMBL/GenBank/DDBJ whole genome shotgun (WGS) entry which is preliminary data.</text>
</comment>
<keyword evidence="2" id="KW-0808">Transferase</keyword>
<evidence type="ECO:0000259" key="1">
    <source>
        <dbReference type="PROSITE" id="PS51186"/>
    </source>
</evidence>
<dbReference type="AlphaFoldDB" id="A0A5A5T974"/>
<dbReference type="GO" id="GO:0008999">
    <property type="term" value="F:protein-N-terminal-alanine acetyltransferase activity"/>
    <property type="evidence" value="ECO:0007669"/>
    <property type="project" value="TreeGrafter"/>
</dbReference>
<dbReference type="PROSITE" id="PS51186">
    <property type="entry name" value="GNAT"/>
    <property type="match status" value="1"/>
</dbReference>
<dbReference type="OrthoDB" id="9784707at2"/>
<dbReference type="RefSeq" id="WP_149400591.1">
    <property type="nucleotide sequence ID" value="NZ_BIXY01000011.1"/>
</dbReference>
<protein>
    <submittedName>
        <fullName evidence="2">Ribosomal-protein-serine acetyltransferase</fullName>
    </submittedName>
</protein>
<dbReference type="Pfam" id="PF13302">
    <property type="entry name" value="Acetyltransf_3"/>
    <property type="match status" value="1"/>
</dbReference>
<dbReference type="PANTHER" id="PTHR43441:SF12">
    <property type="entry name" value="RIBOSOMAL N-ACETYLTRANSFERASE YDAF-RELATED"/>
    <property type="match status" value="1"/>
</dbReference>
<dbReference type="SUPFAM" id="SSF55729">
    <property type="entry name" value="Acyl-CoA N-acyltransferases (Nat)"/>
    <property type="match status" value="1"/>
</dbReference>
<dbReference type="GO" id="GO:0005737">
    <property type="term" value="C:cytoplasm"/>
    <property type="evidence" value="ECO:0007669"/>
    <property type="project" value="TreeGrafter"/>
</dbReference>
<dbReference type="InterPro" id="IPR016181">
    <property type="entry name" value="Acyl_CoA_acyltransferase"/>
</dbReference>
<name>A0A5A5T974_9CHLR</name>
<reference evidence="2 3" key="1">
    <citation type="submission" date="2019-01" db="EMBL/GenBank/DDBJ databases">
        <title>Draft genome sequence of Dictyobacter sp. Uno17.</title>
        <authorList>
            <person name="Wang C.M."/>
            <person name="Zheng Y."/>
            <person name="Sakai Y."/>
            <person name="Abe K."/>
            <person name="Yokota A."/>
            <person name="Yabe S."/>
        </authorList>
    </citation>
    <scope>NUCLEOTIDE SEQUENCE [LARGE SCALE GENOMIC DNA]</scope>
    <source>
        <strain evidence="2 3">Uno17</strain>
    </source>
</reference>
<gene>
    <name evidence="2" type="ORF">KDI_11470</name>
</gene>
<evidence type="ECO:0000313" key="2">
    <source>
        <dbReference type="EMBL" id="GCF07583.1"/>
    </source>
</evidence>